<feature type="transmembrane region" description="Helical" evidence="2">
    <location>
        <begin position="802"/>
        <end position="824"/>
    </location>
</feature>
<evidence type="ECO:0000259" key="3">
    <source>
        <dbReference type="Pfam" id="PF14703"/>
    </source>
</evidence>
<feature type="transmembrane region" description="Helical" evidence="2">
    <location>
        <begin position="883"/>
        <end position="904"/>
    </location>
</feature>
<feature type="transmembrane region" description="Helical" evidence="2">
    <location>
        <begin position="344"/>
        <end position="364"/>
    </location>
</feature>
<feature type="transmembrane region" description="Helical" evidence="2">
    <location>
        <begin position="622"/>
        <end position="642"/>
    </location>
</feature>
<comment type="caution">
    <text evidence="4">The sequence shown here is derived from an EMBL/GenBank/DDBJ whole genome shotgun (WGS) entry which is preliminary data.</text>
</comment>
<feature type="transmembrane region" description="Helical" evidence="2">
    <location>
        <begin position="844"/>
        <end position="863"/>
    </location>
</feature>
<evidence type="ECO:0000313" key="4">
    <source>
        <dbReference type="EMBL" id="OQR84545.1"/>
    </source>
</evidence>
<feature type="region of interest" description="Disordered" evidence="1">
    <location>
        <begin position="419"/>
        <end position="438"/>
    </location>
</feature>
<dbReference type="InterPro" id="IPR027815">
    <property type="entry name" value="CSC1/OSCA1-like_cyt"/>
</dbReference>
<feature type="transmembrane region" description="Helical" evidence="2">
    <location>
        <begin position="1090"/>
        <end position="1111"/>
    </location>
</feature>
<feature type="domain" description="CSC1/OSCA1-like cytosolic" evidence="3">
    <location>
        <begin position="459"/>
        <end position="609"/>
    </location>
</feature>
<feature type="transmembrane region" description="Helical" evidence="2">
    <location>
        <begin position="1002"/>
        <end position="1026"/>
    </location>
</feature>
<sequence>MTVVRLPPLPTPPVVHLAEADVEVTSPPTIDQPSTEPSTNSLGTATGNSGTTAEPPTITAEPIALPATDLQSIDDKSPTVVQSFDDETPSAAHTIDDETPAELNASDVGSEAPQSAPNSPEECPSDATTVTAPADASCADDNEWADEANALQSSADLVPEAMLEKYENSDTEAAVWGPSTNAVGFNSSAACEANAAPPITAANTPAVGEAVGQGATGRPGSAKKPLTRVAMISHAQALAAAERLGAGKSFFHTTMKDISELGVGLQLYFMFTKYMGLCFLGMSVLALPALIMHGSGYGIDTQMIDPMRLSLYTMANEGVNSTGNATTQWCLGNPFTQDPFTTSYIITACDLLYSAGFVFFIWYFKHASNQVIAMQADAITPAKYAVFVRGLPPSATEASVLQHFNQRYNPTADRKEFPMRMGCWGRPRPPKHRPDLTHGGRLTAPVSNTDHLVHGPNALYVGTFIAEVSIAHPTGGLLRTFLAMEHLTAKVAELNDILSTLKSPAAEVPDRDKLTTKVEEQLEKVTDTLERKTARMKELRANGASTVEACECAFVVFNSVEAQQRCLRDYRTSGYSYARYFQPKDLRFEGKYPLHVRQAPEPSNIMWENLEVSATERRLRRYFTNFITFLLLLLSCAIISLAQSAQAKFSAATIPNFCSEALPAVFTGNYSTIPNYAWKLYWNQYPNVTCPLGSYYVGYTNKVAVTVPARGNATQCLGHCISTTTTLDKTCSTLPCFDPALVDLKTRPCTTYLASDLLKCYCEPALERAIQLYGWIDGPRKMYNYELPCQGYLKNYLAKNSALFLAAVTVIVVNLFLQTVLRAFADFERHTSESDRTSAMVLKLFFAQLLNTGIIVLLVNANLSNVPLPLSLSEILHGQFDDFVRQWYISVGVGISTTMIINAVSPQLGPLLQTYVIGPIRRWRALRAAVTQKQMNELFAGPPFDISLRYPLVLNTVFVTMMYCGGIPILLPVASLSCLVMHQLDKLTIMRLYSVRTAYDEALGQLSLAMLPLALLLHLAFSTWMYGNDHFLQSNLINVPWLLKTLGFNSNATGVDAVYAELQAAVSQYDPLGKHGLSSKIWRVNDFPMFVFFIVALVSYLLTTFFGVLLWPLAEKPLLLLFKLLSLVCSSAAEALKRALRRRTYSPTAAIVAQYPDFTGVFQVASTTKKVDSAKGFELQENGVLIRKWTVETDRRNAGDRMLTWEAMAAPVKTYSIYANPKYRNAVNELSNARERVGAEQPKLEAPRKKKPAKTSVVVPT</sequence>
<feature type="transmembrane region" description="Helical" evidence="2">
    <location>
        <begin position="1117"/>
        <end position="1136"/>
    </location>
</feature>
<dbReference type="GO" id="GO:0005227">
    <property type="term" value="F:calcium-activated cation channel activity"/>
    <property type="evidence" value="ECO:0007669"/>
    <property type="project" value="InterPro"/>
</dbReference>
<accession>A0A1V9YFM4</accession>
<dbReference type="PANTHER" id="PTHR13018">
    <property type="entry name" value="PROBABLE MEMBRANE PROTEIN DUF221-RELATED"/>
    <property type="match status" value="1"/>
</dbReference>
<keyword evidence="2 4" id="KW-0812">Transmembrane</keyword>
<feature type="region of interest" description="Disordered" evidence="1">
    <location>
        <begin position="1235"/>
        <end position="1261"/>
    </location>
</feature>
<dbReference type="Proteomes" id="UP000243579">
    <property type="component" value="Unassembled WGS sequence"/>
</dbReference>
<feature type="compositionally biased region" description="Polar residues" evidence="1">
    <location>
        <begin position="26"/>
        <end position="50"/>
    </location>
</feature>
<feature type="transmembrane region" description="Helical" evidence="2">
    <location>
        <begin position="952"/>
        <end position="982"/>
    </location>
</feature>
<evidence type="ECO:0000256" key="2">
    <source>
        <dbReference type="SAM" id="Phobius"/>
    </source>
</evidence>
<keyword evidence="2" id="KW-1133">Transmembrane helix</keyword>
<feature type="compositionally biased region" description="Basic and acidic residues" evidence="1">
    <location>
        <begin position="1235"/>
        <end position="1247"/>
    </location>
</feature>
<keyword evidence="2" id="KW-0472">Membrane</keyword>
<dbReference type="InterPro" id="IPR045122">
    <property type="entry name" value="Csc1-like"/>
</dbReference>
<organism evidence="4 5">
    <name type="scientific">Achlya hypogyna</name>
    <name type="common">Oomycete</name>
    <name type="synonym">Protoachlya hypogyna</name>
    <dbReference type="NCBI Taxonomy" id="1202772"/>
    <lineage>
        <taxon>Eukaryota</taxon>
        <taxon>Sar</taxon>
        <taxon>Stramenopiles</taxon>
        <taxon>Oomycota</taxon>
        <taxon>Saprolegniomycetes</taxon>
        <taxon>Saprolegniales</taxon>
        <taxon>Achlyaceae</taxon>
        <taxon>Achlya</taxon>
    </lineage>
</organism>
<dbReference type="GO" id="GO:0005886">
    <property type="term" value="C:plasma membrane"/>
    <property type="evidence" value="ECO:0007669"/>
    <property type="project" value="TreeGrafter"/>
</dbReference>
<name>A0A1V9YFM4_ACHHY</name>
<dbReference type="OrthoDB" id="192629at2759"/>
<dbReference type="STRING" id="1202772.A0A1V9YFM4"/>
<evidence type="ECO:0000256" key="1">
    <source>
        <dbReference type="SAM" id="MobiDB-lite"/>
    </source>
</evidence>
<protein>
    <submittedName>
        <fullName evidence="4">Transmembrane protein</fullName>
    </submittedName>
</protein>
<evidence type="ECO:0000313" key="5">
    <source>
        <dbReference type="Proteomes" id="UP000243579"/>
    </source>
</evidence>
<feature type="compositionally biased region" description="Low complexity" evidence="1">
    <location>
        <begin position="51"/>
        <end position="64"/>
    </location>
</feature>
<gene>
    <name evidence="4" type="ORF">ACHHYP_13259</name>
</gene>
<dbReference type="EMBL" id="JNBR01001851">
    <property type="protein sequence ID" value="OQR84545.1"/>
    <property type="molecule type" value="Genomic_DNA"/>
</dbReference>
<reference evidence="4 5" key="1">
    <citation type="journal article" date="2014" name="Genome Biol. Evol.">
        <title>The secreted proteins of Achlya hypogyna and Thraustotheca clavata identify the ancestral oomycete secretome and reveal gene acquisitions by horizontal gene transfer.</title>
        <authorList>
            <person name="Misner I."/>
            <person name="Blouin N."/>
            <person name="Leonard G."/>
            <person name="Richards T.A."/>
            <person name="Lane C.E."/>
        </authorList>
    </citation>
    <scope>NUCLEOTIDE SEQUENCE [LARGE SCALE GENOMIC DNA]</scope>
    <source>
        <strain evidence="4 5">ATCC 48635</strain>
    </source>
</reference>
<feature type="region of interest" description="Disordered" evidence="1">
    <location>
        <begin position="1"/>
        <end position="133"/>
    </location>
</feature>
<keyword evidence="5" id="KW-1185">Reference proteome</keyword>
<dbReference type="Pfam" id="PF14703">
    <property type="entry name" value="PHM7_cyt"/>
    <property type="match status" value="1"/>
</dbReference>
<feature type="transmembrane region" description="Helical" evidence="2">
    <location>
        <begin position="274"/>
        <end position="299"/>
    </location>
</feature>
<proteinExistence type="predicted"/>
<dbReference type="PANTHER" id="PTHR13018:SF135">
    <property type="entry name" value="CSC1_OSCA1-LIKE 7TM REGION DOMAIN-CONTAINING PROTEIN"/>
    <property type="match status" value="1"/>
</dbReference>
<dbReference type="AlphaFoldDB" id="A0A1V9YFM4"/>